<accession>E9JBB8</accession>
<dbReference type="AlphaFoldDB" id="E9JBB8"/>
<evidence type="ECO:0000313" key="1">
    <source>
        <dbReference type="EMBL" id="EFZ09886.1"/>
    </source>
</evidence>
<dbReference type="EMBL" id="GL770957">
    <property type="protein sequence ID" value="EFZ09886.1"/>
    <property type="molecule type" value="Genomic_DNA"/>
</dbReference>
<gene>
    <name evidence="1" type="ORF">SINV_07328</name>
</gene>
<sequence>MFLQCLRNIALQSTALQHCCNVAAIFCAVWVHTTLDRGCSIYRKHQEKARVVAFNNLPFLEARSLVEKGMGVTRAAPPKTLKESPVLPSKELPTDANRMLSQICKVGTDMFSNILSKKAKGNIKDKLGFIIDVILSDPDSILLCERIKKAIDLHVSNNKSNKVDSISMTTLKDTSVKN</sequence>
<name>E9JBB8_SOLIN</name>
<organism>
    <name type="scientific">Solenopsis invicta</name>
    <name type="common">Red imported fire ant</name>
    <name type="synonym">Solenopsis wagneri</name>
    <dbReference type="NCBI Taxonomy" id="13686"/>
    <lineage>
        <taxon>Eukaryota</taxon>
        <taxon>Metazoa</taxon>
        <taxon>Ecdysozoa</taxon>
        <taxon>Arthropoda</taxon>
        <taxon>Hexapoda</taxon>
        <taxon>Insecta</taxon>
        <taxon>Pterygota</taxon>
        <taxon>Neoptera</taxon>
        <taxon>Endopterygota</taxon>
        <taxon>Hymenoptera</taxon>
        <taxon>Apocrita</taxon>
        <taxon>Aculeata</taxon>
        <taxon>Formicoidea</taxon>
        <taxon>Formicidae</taxon>
        <taxon>Myrmicinae</taxon>
        <taxon>Solenopsis</taxon>
    </lineage>
</organism>
<reference evidence="1" key="1">
    <citation type="journal article" date="2011" name="Proc. Natl. Acad. Sci. U.S.A.">
        <title>The genome of the fire ant Solenopsis invicta.</title>
        <authorList>
            <person name="Wurm Y."/>
            <person name="Wang J."/>
            <person name="Riba-Grognuz O."/>
            <person name="Corona M."/>
            <person name="Nygaard S."/>
            <person name="Hunt B.G."/>
            <person name="Ingram K.K."/>
            <person name="Falquet L."/>
            <person name="Nipitwattanaphon M."/>
            <person name="Gotzek D."/>
            <person name="Dijkstra M.B."/>
            <person name="Oettler J."/>
            <person name="Comtesse F."/>
            <person name="Shih C.J."/>
            <person name="Wu W.J."/>
            <person name="Yang C.C."/>
            <person name="Thomas J."/>
            <person name="Beaudoing E."/>
            <person name="Pradervand S."/>
            <person name="Flegel V."/>
            <person name="Cook E.D."/>
            <person name="Fabbretti R."/>
            <person name="Stockinger H."/>
            <person name="Long L."/>
            <person name="Farmerie W.G."/>
            <person name="Oakey J."/>
            <person name="Boomsma J.J."/>
            <person name="Pamilo P."/>
            <person name="Yi S.V."/>
            <person name="Heinze J."/>
            <person name="Goodisman M.A."/>
            <person name="Farinelli L."/>
            <person name="Harshman K."/>
            <person name="Hulo N."/>
            <person name="Cerutti L."/>
            <person name="Xenarios I."/>
            <person name="Shoemaker D."/>
            <person name="Keller L."/>
        </authorList>
    </citation>
    <scope>NUCLEOTIDE SEQUENCE [LARGE SCALE GENOMIC DNA]</scope>
</reference>
<feature type="non-terminal residue" evidence="1">
    <location>
        <position position="178"/>
    </location>
</feature>
<protein>
    <submittedName>
        <fullName evidence="1">Uncharacterized protein</fullName>
    </submittedName>
</protein>
<proteinExistence type="predicted"/>
<dbReference type="HOGENOM" id="CLU_1512488_0_0_1"/>